<keyword evidence="4" id="KW-0067">ATP-binding</keyword>
<dbReference type="PANTHER" id="PTHR21060">
    <property type="entry name" value="ACETATE KINASE"/>
    <property type="match status" value="1"/>
</dbReference>
<organism evidence="6 7">
    <name type="scientific">Cellulomonas bogoriensis 69B4 = DSM 16987</name>
    <dbReference type="NCBI Taxonomy" id="1386082"/>
    <lineage>
        <taxon>Bacteria</taxon>
        <taxon>Bacillati</taxon>
        <taxon>Actinomycetota</taxon>
        <taxon>Actinomycetes</taxon>
        <taxon>Micrococcales</taxon>
        <taxon>Cellulomonadaceae</taxon>
        <taxon>Cellulomonas</taxon>
    </lineage>
</organism>
<evidence type="ECO:0000313" key="7">
    <source>
        <dbReference type="Proteomes" id="UP000054314"/>
    </source>
</evidence>
<dbReference type="PRINTS" id="PR00471">
    <property type="entry name" value="ACETATEKNASE"/>
</dbReference>
<dbReference type="InterPro" id="IPR000890">
    <property type="entry name" value="Aliphatic_acid_kin_short-chain"/>
</dbReference>
<evidence type="ECO:0000256" key="5">
    <source>
        <dbReference type="RuleBase" id="RU003835"/>
    </source>
</evidence>
<keyword evidence="1 5" id="KW-0808">Transferase</keyword>
<keyword evidence="2" id="KW-0547">Nucleotide-binding</keyword>
<dbReference type="HAMAP" id="MF_00020">
    <property type="entry name" value="Acetate_kinase"/>
    <property type="match status" value="1"/>
</dbReference>
<accession>A0A0A0BMU2</accession>
<dbReference type="GO" id="GO:0008776">
    <property type="term" value="F:acetate kinase activity"/>
    <property type="evidence" value="ECO:0007669"/>
    <property type="project" value="TreeGrafter"/>
</dbReference>
<dbReference type="GO" id="GO:0006083">
    <property type="term" value="P:acetate metabolic process"/>
    <property type="evidence" value="ECO:0007669"/>
    <property type="project" value="TreeGrafter"/>
</dbReference>
<comment type="similarity">
    <text evidence="5">Belongs to the acetokinase family.</text>
</comment>
<evidence type="ECO:0000256" key="3">
    <source>
        <dbReference type="ARBA" id="ARBA00022777"/>
    </source>
</evidence>
<evidence type="ECO:0000313" key="6">
    <source>
        <dbReference type="EMBL" id="KGM09818.1"/>
    </source>
</evidence>
<reference evidence="6 7" key="1">
    <citation type="submission" date="2013-08" db="EMBL/GenBank/DDBJ databases">
        <title>Genome sequencing of Cellulomonas bogoriensis 69B4.</title>
        <authorList>
            <person name="Chen F."/>
            <person name="Li Y."/>
            <person name="Wang G."/>
        </authorList>
    </citation>
    <scope>NUCLEOTIDE SEQUENCE [LARGE SCALE GENOMIC DNA]</scope>
    <source>
        <strain evidence="6 7">69B4</strain>
    </source>
</reference>
<dbReference type="EMBL" id="AXCZ01000169">
    <property type="protein sequence ID" value="KGM09818.1"/>
    <property type="molecule type" value="Genomic_DNA"/>
</dbReference>
<dbReference type="SUPFAM" id="SSF53067">
    <property type="entry name" value="Actin-like ATPase domain"/>
    <property type="match status" value="1"/>
</dbReference>
<keyword evidence="3 5" id="KW-0418">Kinase</keyword>
<dbReference type="Gene3D" id="3.30.420.40">
    <property type="match status" value="1"/>
</dbReference>
<evidence type="ECO:0000256" key="4">
    <source>
        <dbReference type="ARBA" id="ARBA00022840"/>
    </source>
</evidence>
<dbReference type="AlphaFoldDB" id="A0A0A0BMU2"/>
<evidence type="ECO:0000256" key="1">
    <source>
        <dbReference type="ARBA" id="ARBA00022679"/>
    </source>
</evidence>
<protein>
    <submittedName>
        <fullName evidence="6">Acetate kinase</fullName>
    </submittedName>
</protein>
<dbReference type="InterPro" id="IPR043129">
    <property type="entry name" value="ATPase_NBD"/>
</dbReference>
<dbReference type="GO" id="GO:0005524">
    <property type="term" value="F:ATP binding"/>
    <property type="evidence" value="ECO:0007669"/>
    <property type="project" value="UniProtKB-KW"/>
</dbReference>
<name>A0A0A0BMU2_9CELL</name>
<feature type="non-terminal residue" evidence="6">
    <location>
        <position position="1"/>
    </location>
</feature>
<sequence length="177" mass="18612">ESVETSMGLTPLEGLVMGTRSGDVDPAVIFHLQRVAGMSTDDIDALLNRRSGMLGLAGANDLRDIHDAIEAGDGDARLALDVYCHRLKHYIGAYYAILGTVDAIAFTAGVGENDDVVRELSLAGLDRLGITVDPDRNAGRKKADTVVSPDGAEVTVLVVPTNEELEIARQAVAVASA</sequence>
<dbReference type="Pfam" id="PF00871">
    <property type="entry name" value="Acetate_kinase"/>
    <property type="match status" value="1"/>
</dbReference>
<comment type="caution">
    <text evidence="6">The sequence shown here is derived from an EMBL/GenBank/DDBJ whole genome shotgun (WGS) entry which is preliminary data.</text>
</comment>
<dbReference type="InterPro" id="IPR004372">
    <property type="entry name" value="Ac/propionate_kinase"/>
</dbReference>
<keyword evidence="7" id="KW-1185">Reference proteome</keyword>
<dbReference type="Proteomes" id="UP000054314">
    <property type="component" value="Unassembled WGS sequence"/>
</dbReference>
<gene>
    <name evidence="6" type="ORF">N869_17125</name>
</gene>
<proteinExistence type="inferred from homology"/>
<dbReference type="PANTHER" id="PTHR21060:SF15">
    <property type="entry name" value="ACETATE KINASE-RELATED"/>
    <property type="match status" value="1"/>
</dbReference>
<evidence type="ECO:0000256" key="2">
    <source>
        <dbReference type="ARBA" id="ARBA00022741"/>
    </source>
</evidence>